<feature type="domain" description="PucR C-terminal helix-turn-helix" evidence="2">
    <location>
        <begin position="319"/>
        <end position="358"/>
    </location>
</feature>
<protein>
    <submittedName>
        <fullName evidence="3">Regulator of polyketide synthase expression</fullName>
    </submittedName>
</protein>
<proteinExistence type="predicted"/>
<dbReference type="Proteomes" id="UP000031982">
    <property type="component" value="Unassembled WGS sequence"/>
</dbReference>
<dbReference type="Gene3D" id="1.10.10.2840">
    <property type="entry name" value="PucR C-terminal helix-turn-helix domain"/>
    <property type="match status" value="1"/>
</dbReference>
<dbReference type="RefSeq" id="WP_231557223.1">
    <property type="nucleotide sequence ID" value="NZ_JARTHD010000023.1"/>
</dbReference>
<organism evidence="3 4">
    <name type="scientific">Bacillus badius</name>
    <dbReference type="NCBI Taxonomy" id="1455"/>
    <lineage>
        <taxon>Bacteria</taxon>
        <taxon>Bacillati</taxon>
        <taxon>Bacillota</taxon>
        <taxon>Bacilli</taxon>
        <taxon>Bacillales</taxon>
        <taxon>Bacillaceae</taxon>
        <taxon>Pseudobacillus</taxon>
    </lineage>
</organism>
<evidence type="ECO:0000313" key="3">
    <source>
        <dbReference type="EMBL" id="KIL75869.1"/>
    </source>
</evidence>
<dbReference type="InterPro" id="IPR012914">
    <property type="entry name" value="PucR_dom"/>
</dbReference>
<dbReference type="Pfam" id="PF07905">
    <property type="entry name" value="PucR"/>
    <property type="match status" value="1"/>
</dbReference>
<dbReference type="EMBL" id="JXLP01000021">
    <property type="protein sequence ID" value="KIL75869.1"/>
    <property type="molecule type" value="Genomic_DNA"/>
</dbReference>
<reference evidence="3 4" key="1">
    <citation type="submission" date="2015-01" db="EMBL/GenBank/DDBJ databases">
        <title>Genome Assembly of Bacillus badius MTCC 1458.</title>
        <authorList>
            <person name="Verma A."/>
            <person name="Khatri I."/>
            <person name="Mual P."/>
            <person name="Subramanian S."/>
            <person name="Krishnamurthi S."/>
        </authorList>
    </citation>
    <scope>NUCLEOTIDE SEQUENCE [LARGE SCALE GENOMIC DNA]</scope>
    <source>
        <strain evidence="3 4">MTCC 1458</strain>
    </source>
</reference>
<evidence type="ECO:0000259" key="1">
    <source>
        <dbReference type="Pfam" id="PF07905"/>
    </source>
</evidence>
<evidence type="ECO:0000313" key="4">
    <source>
        <dbReference type="Proteomes" id="UP000031982"/>
    </source>
</evidence>
<dbReference type="InterPro" id="IPR025736">
    <property type="entry name" value="PucR_C-HTH_dom"/>
</dbReference>
<accession>A0ABR5APV1</accession>
<dbReference type="InterPro" id="IPR042070">
    <property type="entry name" value="PucR_C-HTH_sf"/>
</dbReference>
<gene>
    <name evidence="3" type="ORF">SD77_2709</name>
</gene>
<feature type="domain" description="Purine catabolism PurC-like" evidence="1">
    <location>
        <begin position="6"/>
        <end position="131"/>
    </location>
</feature>
<dbReference type="InterPro" id="IPR051448">
    <property type="entry name" value="CdaR-like_regulators"/>
</dbReference>
<evidence type="ECO:0000259" key="2">
    <source>
        <dbReference type="Pfam" id="PF13556"/>
    </source>
</evidence>
<dbReference type="Pfam" id="PF13556">
    <property type="entry name" value="HTH_30"/>
    <property type="match status" value="1"/>
</dbReference>
<sequence>MMTVKELLQLPITKDFSVAAGSQALNNRVQRVEILDFEFAPGIEQVRDTVFNPGSLVLSSLLFASQAPERLIDMMKKLIELKVSALAYKPVIFKDLPDNVLTFANEQGFPILRFGGDEFFEDIIMEVMSHIKKNDHSLFLERMMQRSIEEELSESDIQAFLQKINQPFGKYVCAANIQMNGIASIEQVPALSRLAPLLEPGMVAPFKNSLFILFTGNHKQLAFEKKVKEQLALCSLPIDSLTIGYSQVHSTHTGLHLSVREAYYARIMAEIGRSPACHYEQLASDQLLIELYRKDAPFANNYVHTYLGRLLEGKADRDLLNTAVTFVLKKGNVKETAAIQHCHPNTIRYRMMKIRQLIEPLSSELIFYEHLSAAVKLYLLQQAMEESPAVLESAQK</sequence>
<comment type="caution">
    <text evidence="3">The sequence shown here is derived from an EMBL/GenBank/DDBJ whole genome shotgun (WGS) entry which is preliminary data.</text>
</comment>
<keyword evidence="4" id="KW-1185">Reference proteome</keyword>
<name>A0ABR5APV1_BACBA</name>
<dbReference type="PANTHER" id="PTHR33744">
    <property type="entry name" value="CARBOHYDRATE DIACID REGULATOR"/>
    <property type="match status" value="1"/>
</dbReference>